<evidence type="ECO:0000256" key="1">
    <source>
        <dbReference type="SAM" id="MobiDB-lite"/>
    </source>
</evidence>
<dbReference type="STRING" id="590998.Celf_3476"/>
<protein>
    <submittedName>
        <fullName evidence="2">Integrase catalytic region</fullName>
    </submittedName>
</protein>
<keyword evidence="3" id="KW-1185">Reference proteome</keyword>
<proteinExistence type="predicted"/>
<dbReference type="eggNOG" id="COG2801">
    <property type="taxonomic scope" value="Bacteria"/>
</dbReference>
<reference evidence="2 3" key="1">
    <citation type="submission" date="2011-04" db="EMBL/GenBank/DDBJ databases">
        <title>Complete sequence of Cellulomonas fimi ATCC 484.</title>
        <authorList>
            <consortium name="US DOE Joint Genome Institute"/>
            <person name="Lucas S."/>
            <person name="Han J."/>
            <person name="Lapidus A."/>
            <person name="Cheng J.-F."/>
            <person name="Goodwin L."/>
            <person name="Pitluck S."/>
            <person name="Peters L."/>
            <person name="Chertkov O."/>
            <person name="Detter J.C."/>
            <person name="Han C."/>
            <person name="Tapia R."/>
            <person name="Land M."/>
            <person name="Hauser L."/>
            <person name="Kyrpides N."/>
            <person name="Ivanova N."/>
            <person name="Ovchinnikova G."/>
            <person name="Pagani I."/>
            <person name="Mead D."/>
            <person name="Brumm P."/>
            <person name="Woyke T."/>
        </authorList>
    </citation>
    <scope>NUCLEOTIDE SEQUENCE [LARGE SCALE GENOMIC DNA]</scope>
    <source>
        <strain evidence="3">ATCC 484 / DSM 20113 / JCM 1341 / NBRC 15513 / NCIMB 8980 / NCTC 7547</strain>
    </source>
</reference>
<sequence>MRGGAKRRSAGSCQAAVDAWVAHDNAERPHQGLDRNVPVMPADRFVPAAPGGLPLWVPPTLAPALADDVDDPEDVVDVSTDRGAGDGGGAVEFDRVVPASGNLAICGSQFWLGPQRAGQVVRFWVDCQWVHLSVSGQRVKSLRSRFTVADLELLVTRGATPAGPAPIASRGGPGARAGRTVVEVERTVARNGTIALGGHVVLVADALAGRRVGIYIEDGCPLLFFDPSTRELLRSRPNPLGPVATIRLQRTSPPGPSPRPSVEPIRVQRRVSATGVIVVAGQKVLLGRSHAGAVVSVHVPETTLAIELPDGETTVVPRTTTTPIRSIKGQRPRPAQPSVVVAQISHTT</sequence>
<accession>F4H2G8</accession>
<feature type="compositionally biased region" description="Acidic residues" evidence="1">
    <location>
        <begin position="67"/>
        <end position="76"/>
    </location>
</feature>
<dbReference type="AlphaFoldDB" id="F4H2G8"/>
<dbReference type="HOGENOM" id="CLU_796175_0_0_11"/>
<dbReference type="KEGG" id="cfi:Celf_3476"/>
<evidence type="ECO:0000313" key="3">
    <source>
        <dbReference type="Proteomes" id="UP000008460"/>
    </source>
</evidence>
<gene>
    <name evidence="2" type="ordered locus">Celf_3476</name>
</gene>
<feature type="region of interest" description="Disordered" evidence="1">
    <location>
        <begin position="66"/>
        <end position="89"/>
    </location>
</feature>
<dbReference type="Proteomes" id="UP000008460">
    <property type="component" value="Chromosome"/>
</dbReference>
<evidence type="ECO:0000313" key="2">
    <source>
        <dbReference type="EMBL" id="AEE47588.1"/>
    </source>
</evidence>
<organism evidence="2 3">
    <name type="scientific">Cellulomonas fimi (strain ATCC 484 / DSM 20113 / JCM 1341 / CCUG 24087 / LMG 16345 / NBRC 15513 / NCIMB 8980 / NCTC 7547 / NRS-133)</name>
    <dbReference type="NCBI Taxonomy" id="590998"/>
    <lineage>
        <taxon>Bacteria</taxon>
        <taxon>Bacillati</taxon>
        <taxon>Actinomycetota</taxon>
        <taxon>Actinomycetes</taxon>
        <taxon>Micrococcales</taxon>
        <taxon>Cellulomonadaceae</taxon>
        <taxon>Cellulomonas</taxon>
    </lineage>
</organism>
<feature type="region of interest" description="Disordered" evidence="1">
    <location>
        <begin position="326"/>
        <end position="348"/>
    </location>
</feature>
<dbReference type="EMBL" id="CP002666">
    <property type="protein sequence ID" value="AEE47588.1"/>
    <property type="molecule type" value="Genomic_DNA"/>
</dbReference>
<name>F4H2G8_CELFA</name>